<accession>A0ABY8QY97</accession>
<dbReference type="PROSITE" id="PS50110">
    <property type="entry name" value="RESPONSE_REGULATORY"/>
    <property type="match status" value="1"/>
</dbReference>
<gene>
    <name evidence="4" type="ORF">LWF01_09120</name>
</gene>
<dbReference type="Pfam" id="PF00072">
    <property type="entry name" value="Response_reg"/>
    <property type="match status" value="1"/>
</dbReference>
<dbReference type="InterPro" id="IPR001789">
    <property type="entry name" value="Sig_transdc_resp-reg_receiver"/>
</dbReference>
<keyword evidence="1" id="KW-0238">DNA-binding</keyword>
<dbReference type="RefSeq" id="WP_349640701.1">
    <property type="nucleotide sequence ID" value="NZ_CP090958.1"/>
</dbReference>
<organism evidence="4 5">
    <name type="scientific">Saxibacter everestensis</name>
    <dbReference type="NCBI Taxonomy" id="2909229"/>
    <lineage>
        <taxon>Bacteria</taxon>
        <taxon>Bacillati</taxon>
        <taxon>Actinomycetota</taxon>
        <taxon>Actinomycetes</taxon>
        <taxon>Micrococcales</taxon>
        <taxon>Brevibacteriaceae</taxon>
        <taxon>Saxibacter</taxon>
    </lineage>
</organism>
<reference evidence="4 5" key="1">
    <citation type="submission" date="2023-05" db="EMBL/GenBank/DDBJ databases">
        <title>Lithophilousrod everest ZFBP1038 complete genpme.</title>
        <authorList>
            <person name="Tian M."/>
        </authorList>
    </citation>
    <scope>NUCLEOTIDE SEQUENCE [LARGE SCALE GENOMIC DNA]</scope>
    <source>
        <strain evidence="4 5">ZFBP1038</strain>
    </source>
</reference>
<dbReference type="Gene3D" id="3.40.50.2300">
    <property type="match status" value="1"/>
</dbReference>
<evidence type="ECO:0000256" key="2">
    <source>
        <dbReference type="PROSITE-ProRule" id="PRU00169"/>
    </source>
</evidence>
<dbReference type="SMART" id="SM00421">
    <property type="entry name" value="HTH_LUXR"/>
    <property type="match status" value="1"/>
</dbReference>
<dbReference type="InterPro" id="IPR036388">
    <property type="entry name" value="WH-like_DNA-bd_sf"/>
</dbReference>
<feature type="modified residue" description="4-aspartylphosphate" evidence="2">
    <location>
        <position position="60"/>
    </location>
</feature>
<dbReference type="Proteomes" id="UP001209083">
    <property type="component" value="Chromosome"/>
</dbReference>
<dbReference type="PANTHER" id="PTHR43214">
    <property type="entry name" value="TWO-COMPONENT RESPONSE REGULATOR"/>
    <property type="match status" value="1"/>
</dbReference>
<dbReference type="InterPro" id="IPR000792">
    <property type="entry name" value="Tscrpt_reg_LuxR_C"/>
</dbReference>
<dbReference type="Pfam" id="PF00196">
    <property type="entry name" value="GerE"/>
    <property type="match status" value="1"/>
</dbReference>
<dbReference type="InterPro" id="IPR016032">
    <property type="entry name" value="Sig_transdc_resp-reg_C-effctor"/>
</dbReference>
<keyword evidence="5" id="KW-1185">Reference proteome</keyword>
<dbReference type="InterPro" id="IPR039420">
    <property type="entry name" value="WalR-like"/>
</dbReference>
<evidence type="ECO:0000313" key="4">
    <source>
        <dbReference type="EMBL" id="WGW13878.1"/>
    </source>
</evidence>
<dbReference type="SUPFAM" id="SSF46894">
    <property type="entry name" value="C-terminal effector domain of the bipartite response regulators"/>
    <property type="match status" value="1"/>
</dbReference>
<evidence type="ECO:0000259" key="3">
    <source>
        <dbReference type="PROSITE" id="PS50110"/>
    </source>
</evidence>
<evidence type="ECO:0000256" key="1">
    <source>
        <dbReference type="ARBA" id="ARBA00023125"/>
    </source>
</evidence>
<protein>
    <submittedName>
        <fullName evidence="4">Response regulator transcription factor</fullName>
    </submittedName>
</protein>
<dbReference type="Gene3D" id="1.10.10.10">
    <property type="entry name" value="Winged helix-like DNA-binding domain superfamily/Winged helix DNA-binding domain"/>
    <property type="match status" value="1"/>
</dbReference>
<name>A0ABY8QY97_9MICO</name>
<dbReference type="SUPFAM" id="SSF52172">
    <property type="entry name" value="CheY-like"/>
    <property type="match status" value="1"/>
</dbReference>
<sequence>MPDVKPRVEVAIVDDHHLALECLARWINDTTSTLHVALGVTTWSDLITHPDYPFDVVLLDVFLNDDIPVKMKIGSLLASGCQVVIISTLIEPQLVQRAISAGALGYLSKDDPPGHIEDVVTSAAKGRLFLTPALIRNLGTAPAEEVPDVTPREQQVAALYSAGHGMTIAEVARELGISSHTAKTHLKNLKLKYAERGIPLHTRLELYAQLVHDYWILTPPRP</sequence>
<evidence type="ECO:0000313" key="5">
    <source>
        <dbReference type="Proteomes" id="UP001209083"/>
    </source>
</evidence>
<feature type="domain" description="Response regulatory" evidence="3">
    <location>
        <begin position="9"/>
        <end position="124"/>
    </location>
</feature>
<keyword evidence="2" id="KW-0597">Phosphoprotein</keyword>
<dbReference type="InterPro" id="IPR011006">
    <property type="entry name" value="CheY-like_superfamily"/>
</dbReference>
<proteinExistence type="predicted"/>
<dbReference type="EMBL" id="CP090958">
    <property type="protein sequence ID" value="WGW13878.1"/>
    <property type="molecule type" value="Genomic_DNA"/>
</dbReference>